<evidence type="ECO:0000256" key="2">
    <source>
        <dbReference type="ARBA" id="ARBA00022598"/>
    </source>
</evidence>
<dbReference type="Gene3D" id="3.30.930.10">
    <property type="entry name" value="Bira Bifunctional Protein, Domain 2"/>
    <property type="match status" value="1"/>
</dbReference>
<dbReference type="EMBL" id="CAJPIJ010000148">
    <property type="protein sequence ID" value="CAG1990807.1"/>
    <property type="molecule type" value="Genomic_DNA"/>
</dbReference>
<dbReference type="PANTHER" id="PTHR22594:SF5">
    <property type="entry name" value="ASPARTATE--TRNA LIGASE, MITOCHONDRIAL"/>
    <property type="match status" value="1"/>
</dbReference>
<dbReference type="Proteomes" id="UP000746612">
    <property type="component" value="Unassembled WGS sequence"/>
</dbReference>
<organism evidence="8 10">
    <name type="scientific">Gibberella zeae</name>
    <name type="common">Wheat head blight fungus</name>
    <name type="synonym">Fusarium graminearum</name>
    <dbReference type="NCBI Taxonomy" id="5518"/>
    <lineage>
        <taxon>Eukaryota</taxon>
        <taxon>Fungi</taxon>
        <taxon>Dikarya</taxon>
        <taxon>Ascomycota</taxon>
        <taxon>Pezizomycotina</taxon>
        <taxon>Sordariomycetes</taxon>
        <taxon>Hypocreomycetidae</taxon>
        <taxon>Hypocreales</taxon>
        <taxon>Nectriaceae</taxon>
        <taxon>Fusarium</taxon>
    </lineage>
</organism>
<dbReference type="InterPro" id="IPR009959">
    <property type="entry name" value="Cyclase_SnoaL-like"/>
</dbReference>
<dbReference type="InterPro" id="IPR045864">
    <property type="entry name" value="aa-tRNA-synth_II/BPL/LPL"/>
</dbReference>
<keyword evidence="3" id="KW-0547">Nucleotide-binding</keyword>
<sequence length="858" mass="96403">MSQATSNAEEFRSLYQTYIESCNARDYEVMKSFYASPVNVMDKRQEPDDIIARCKLLFESFPDWKWEVRHMVIEGDYMTVRFKDSGTHQGEFRGYQATGRKVETTEVTLYHVVDGKFTEIWPLIDFDTLMGLSISTPPLTELTEAHLEIVDNRPTIHNASIDSDIAAFAAMVFPLTRCRASLRYGTCTRPLSLLRTRQCLPRSFTQSSIVAARSDILSAWDKYSNSDIPLDSDNSDKCVGFLSKRRTIHKQLAFADLTTPSGETIQICSDAKKDANAHALFTQIPAYSPVVVSVSGQADEPADKASKTTVYLKDIRALNTVPQNLIVTPEVQFPPKKRHYQIRFHQELQERLKFRSWLKGELTKGLQEKGFTDIETPTLFKSTPEGAREFLVPTRQRGKAYALNQSPQQYKQTLMASGISRYMQWARCFRDEDSRADRQPEFTQLDMEWSFAGASKVRQDVNDIILSALEALRPVHSYQEIRGERIPVLSEIPQGTRPADEPVAHTFTTLKFQDCISSYGSDKPDLRIPNKIHALPDLEPYKQFVSMITHLDDPLIEAFTFPLSTEDPNEARKLVTKFMDNLPSSLADNPDGKPQILVCDRKAPLQGFSSLGFEFQDVIDLVAGEGVEQGDLVIFQAREKPKGQYCSGSTKIGDIRNALWKFLVEEGQMEKPRLGDPGSLQFVWVTDFPMFKPTEKGEPGQEGAAGIAASHHPFTAPLSKTDLELLFTDPLQAKSAAYDLVLNGVEVGGGSERIHIATVQKFIMSDVLQMKDKRIADFAHLFEALESGCPPHAGFALGFDRLVALLTDTATVRDVIAFPKTMKGEDPFVKSPSRLTDEQLEPYGLQLRRSDQKGSDVE</sequence>
<dbReference type="GO" id="GO:0004815">
    <property type="term" value="F:aspartate-tRNA ligase activity"/>
    <property type="evidence" value="ECO:0007669"/>
    <property type="project" value="TreeGrafter"/>
</dbReference>
<dbReference type="Pfam" id="PF07366">
    <property type="entry name" value="SnoaL"/>
    <property type="match status" value="1"/>
</dbReference>
<keyword evidence="4" id="KW-0067">ATP-binding</keyword>
<dbReference type="SUPFAM" id="SSF55681">
    <property type="entry name" value="Class II aaRS and biotin synthetases"/>
    <property type="match status" value="1"/>
</dbReference>
<dbReference type="EMBL" id="CAAKMV010000120">
    <property type="protein sequence ID" value="VIO55432.1"/>
    <property type="molecule type" value="Genomic_DNA"/>
</dbReference>
<dbReference type="GO" id="GO:0005739">
    <property type="term" value="C:mitochondrion"/>
    <property type="evidence" value="ECO:0007669"/>
    <property type="project" value="TreeGrafter"/>
</dbReference>
<dbReference type="InterPro" id="IPR032710">
    <property type="entry name" value="NTF2-like_dom_sf"/>
</dbReference>
<dbReference type="Gene3D" id="3.10.450.50">
    <property type="match status" value="1"/>
</dbReference>
<evidence type="ECO:0000256" key="5">
    <source>
        <dbReference type="ARBA" id="ARBA00022917"/>
    </source>
</evidence>
<dbReference type="GO" id="GO:0005524">
    <property type="term" value="F:ATP binding"/>
    <property type="evidence" value="ECO:0007669"/>
    <property type="project" value="UniProtKB-KW"/>
</dbReference>
<evidence type="ECO:0000256" key="1">
    <source>
        <dbReference type="ARBA" id="ARBA00006303"/>
    </source>
</evidence>
<dbReference type="InterPro" id="IPR002312">
    <property type="entry name" value="Asp/Asn-tRNA-synth_IIb"/>
</dbReference>
<keyword evidence="5" id="KW-0648">Protein biosynthesis</keyword>
<accession>A0A679P8X4</accession>
<protein>
    <recommendedName>
        <fullName evidence="7">Aminoacyl-transfer RNA synthetases class-II family profile domain-containing protein</fullName>
    </recommendedName>
</protein>
<dbReference type="SUPFAM" id="SSF54427">
    <property type="entry name" value="NTF2-like"/>
    <property type="match status" value="1"/>
</dbReference>
<dbReference type="InterPro" id="IPR004524">
    <property type="entry name" value="Asp-tRNA-ligase_1"/>
</dbReference>
<dbReference type="HAMAP" id="MF_00044">
    <property type="entry name" value="Asp_tRNA_synth_type1"/>
    <property type="match status" value="1"/>
</dbReference>
<evidence type="ECO:0000256" key="4">
    <source>
        <dbReference type="ARBA" id="ARBA00022840"/>
    </source>
</evidence>
<dbReference type="CDD" id="cd04321">
    <property type="entry name" value="ScAspRS_mt_like_N"/>
    <property type="match status" value="1"/>
</dbReference>
<dbReference type="GO" id="GO:0030638">
    <property type="term" value="P:polyketide metabolic process"/>
    <property type="evidence" value="ECO:0007669"/>
    <property type="project" value="InterPro"/>
</dbReference>
<dbReference type="InterPro" id="IPR004115">
    <property type="entry name" value="GAD-like_sf"/>
</dbReference>
<evidence type="ECO:0000313" key="10">
    <source>
        <dbReference type="Proteomes" id="UP000746612"/>
    </source>
</evidence>
<dbReference type="AlphaFoldDB" id="A0A679P8X4"/>
<dbReference type="PRINTS" id="PR01042">
    <property type="entry name" value="TRNASYNTHASP"/>
</dbReference>
<keyword evidence="6" id="KW-0030">Aminoacyl-tRNA synthetase</keyword>
<dbReference type="PROSITE" id="PS50862">
    <property type="entry name" value="AA_TRNA_LIGASE_II"/>
    <property type="match status" value="1"/>
</dbReference>
<dbReference type="Pfam" id="PF00152">
    <property type="entry name" value="tRNA-synt_2"/>
    <property type="match status" value="1"/>
</dbReference>
<dbReference type="GO" id="GO:0006422">
    <property type="term" value="P:aspartyl-tRNA aminoacylation"/>
    <property type="evidence" value="ECO:0007669"/>
    <property type="project" value="TreeGrafter"/>
</dbReference>
<reference evidence="8" key="2">
    <citation type="submission" date="2021-03" db="EMBL/GenBank/DDBJ databases">
        <authorList>
            <person name="Alouane T."/>
            <person name="Langin T."/>
            <person name="Bonhomme L."/>
        </authorList>
    </citation>
    <scope>NUCLEOTIDE SEQUENCE</scope>
    <source>
        <strain evidence="8">MDC_Fg202</strain>
    </source>
</reference>
<dbReference type="OrthoDB" id="439710at2759"/>
<comment type="similarity">
    <text evidence="1">Belongs to the class-II aminoacyl-tRNA synthetase family. Type 1 subfamily.</text>
</comment>
<reference evidence="9" key="1">
    <citation type="submission" date="2019-04" db="EMBL/GenBank/DDBJ databases">
        <authorList>
            <person name="Melise S."/>
            <person name="Noan J."/>
            <person name="Okalmin O."/>
        </authorList>
    </citation>
    <scope>NUCLEOTIDE SEQUENCE</scope>
    <source>
        <strain evidence="9">FN9</strain>
    </source>
</reference>
<dbReference type="PANTHER" id="PTHR22594">
    <property type="entry name" value="ASPARTYL/LYSYL-TRNA SYNTHETASE"/>
    <property type="match status" value="1"/>
</dbReference>
<dbReference type="InterPro" id="IPR006195">
    <property type="entry name" value="aa-tRNA-synth_II"/>
</dbReference>
<keyword evidence="2" id="KW-0436">Ligase</keyword>
<evidence type="ECO:0000256" key="6">
    <source>
        <dbReference type="ARBA" id="ARBA00023146"/>
    </source>
</evidence>
<evidence type="ECO:0000259" key="7">
    <source>
        <dbReference type="PROSITE" id="PS50862"/>
    </source>
</evidence>
<proteinExistence type="inferred from homology"/>
<feature type="domain" description="Aminoacyl-transfer RNA synthetases class-II family profile" evidence="7">
    <location>
        <begin position="352"/>
        <end position="819"/>
    </location>
</feature>
<gene>
    <name evidence="9" type="ORF">FUG_LOCUS170323</name>
    <name evidence="8" type="ORF">MDCFG202_LOCUS335282</name>
</gene>
<evidence type="ECO:0000313" key="8">
    <source>
        <dbReference type="EMBL" id="CAG1990807.1"/>
    </source>
</evidence>
<evidence type="ECO:0000256" key="3">
    <source>
        <dbReference type="ARBA" id="ARBA00022741"/>
    </source>
</evidence>
<name>A0A679P8X4_GIBZA</name>
<dbReference type="Gene3D" id="3.30.1360.30">
    <property type="entry name" value="GAD-like domain"/>
    <property type="match status" value="1"/>
</dbReference>
<evidence type="ECO:0000313" key="9">
    <source>
        <dbReference type="EMBL" id="VIO55432.1"/>
    </source>
</evidence>
<dbReference type="InterPro" id="IPR004364">
    <property type="entry name" value="Aa-tRNA-synt_II"/>
</dbReference>
<dbReference type="NCBIfam" id="TIGR00459">
    <property type="entry name" value="aspS_bact"/>
    <property type="match status" value="1"/>
</dbReference>